<dbReference type="GO" id="GO:0008270">
    <property type="term" value="F:zinc ion binding"/>
    <property type="evidence" value="ECO:0007669"/>
    <property type="project" value="InterPro"/>
</dbReference>
<dbReference type="InterPro" id="IPR027268">
    <property type="entry name" value="Peptidase_M4/M1_CTD_sf"/>
</dbReference>
<dbReference type="PANTHER" id="PTHR45726">
    <property type="entry name" value="LEUKOTRIENE A-4 HYDROLASE"/>
    <property type="match status" value="1"/>
</dbReference>
<dbReference type="Gene3D" id="2.60.40.1730">
    <property type="entry name" value="tricorn interacting facor f3 domain"/>
    <property type="match status" value="1"/>
</dbReference>
<organism evidence="5 6">
    <name type="scientific">Xanthocytophaga flava</name>
    <dbReference type="NCBI Taxonomy" id="3048013"/>
    <lineage>
        <taxon>Bacteria</taxon>
        <taxon>Pseudomonadati</taxon>
        <taxon>Bacteroidota</taxon>
        <taxon>Cytophagia</taxon>
        <taxon>Cytophagales</taxon>
        <taxon>Rhodocytophagaceae</taxon>
        <taxon>Xanthocytophaga</taxon>
    </lineage>
</organism>
<keyword evidence="5" id="KW-0645">Protease</keyword>
<evidence type="ECO:0000256" key="1">
    <source>
        <dbReference type="PIRSR" id="PIRSR634015-1"/>
    </source>
</evidence>
<comment type="cofactor">
    <cofactor evidence="2">
        <name>Zn(2+)</name>
        <dbReference type="ChEBI" id="CHEBI:29105"/>
    </cofactor>
    <text evidence="2">Binds 1 zinc ion per subunit.</text>
</comment>
<feature type="region of interest" description="Disordered" evidence="3">
    <location>
        <begin position="24"/>
        <end position="44"/>
    </location>
</feature>
<dbReference type="AlphaFoldDB" id="A0AAE3QRG7"/>
<evidence type="ECO:0000313" key="5">
    <source>
        <dbReference type="EMBL" id="MDJ1481343.1"/>
    </source>
</evidence>
<evidence type="ECO:0000259" key="4">
    <source>
        <dbReference type="Pfam" id="PF01433"/>
    </source>
</evidence>
<protein>
    <submittedName>
        <fullName evidence="5">M1 family metallopeptidase</fullName>
        <ecNumber evidence="5">3.4.11.-</ecNumber>
    </submittedName>
</protein>
<dbReference type="Proteomes" id="UP001241110">
    <property type="component" value="Unassembled WGS sequence"/>
</dbReference>
<reference evidence="5" key="1">
    <citation type="submission" date="2023-05" db="EMBL/GenBank/DDBJ databases">
        <authorList>
            <person name="Zhang X."/>
        </authorList>
    </citation>
    <scope>NUCLEOTIDE SEQUENCE</scope>
    <source>
        <strain evidence="5">YF14B1</strain>
    </source>
</reference>
<proteinExistence type="predicted"/>
<sequence length="588" mass="67663">MQLNLRVFSLLFFCFVVGYYGQAQNSGKPAKGQTKPKAKPKPVNTSPWHFTRYDSLRGNLSPRRSCYDVFFYHLNLRVNPKDSTVSGYNILAYRAESDFKTIQVDLYKNMHISAITYHGKPLSFKRDSNAVFVTFTEIQRKGTLDSIVIHYAGKPRVAKNPPWDGGFIWVKDKVGKPWVTVACEGAGASLWWPCKDHLSDEPDSMYISIEAPSDLQCISNGNLKQMAYLRGGYARFDWRVHYPINTYNVTVNIGNYEHMTDTYQSKDGKTLALDYYIMPYNRGKAEKQFKQVKPMLAAYEKYFGKYPFWNDGYALVETPYLGMEHQSAIAYGNDYLPGYKGKDLSGVGLNFDYIIIHETGHEYWGNNVSMADHGEMWINESFCTYAEALFVEEIYGKETAFKYVKGQSALIQNIEPMLGPLHVNFEDYKTTDIYFKGANMLHTLRNVIDNDSLWVDVLRGIQQDMRLKQVHTQDIVNYINQKTGKNFNAFFNQYLKYLSPPTLSCVLTQTSRKEIELRVKWTADAADFAMPVKIACTKDKDEKLIFQTIQPTKEWQTLTFEGKIEDFQIADNLYYIITDIQAKSADPK</sequence>
<dbReference type="CDD" id="cd09603">
    <property type="entry name" value="M1_APN_like"/>
    <property type="match status" value="1"/>
</dbReference>
<dbReference type="InterPro" id="IPR042097">
    <property type="entry name" value="Aminopeptidase_N-like_N_sf"/>
</dbReference>
<dbReference type="Gene3D" id="1.10.390.10">
    <property type="entry name" value="Neutral Protease Domain 2"/>
    <property type="match status" value="1"/>
</dbReference>
<feature type="binding site" evidence="2">
    <location>
        <position position="361"/>
    </location>
    <ligand>
        <name>Zn(2+)</name>
        <dbReference type="ChEBI" id="CHEBI:29105"/>
        <note>catalytic</note>
    </ligand>
</feature>
<evidence type="ECO:0000256" key="2">
    <source>
        <dbReference type="PIRSR" id="PIRSR634015-3"/>
    </source>
</evidence>
<dbReference type="GO" id="GO:0004177">
    <property type="term" value="F:aminopeptidase activity"/>
    <property type="evidence" value="ECO:0007669"/>
    <property type="project" value="UniProtKB-KW"/>
</dbReference>
<comment type="caution">
    <text evidence="5">The sequence shown here is derived from an EMBL/GenBank/DDBJ whole genome shotgun (WGS) entry which is preliminary data.</text>
</comment>
<feature type="active site" description="Proton acceptor" evidence="1">
    <location>
        <position position="358"/>
    </location>
</feature>
<keyword evidence="2" id="KW-0479">Metal-binding</keyword>
<dbReference type="RefSeq" id="WP_313978976.1">
    <property type="nucleotide sequence ID" value="NZ_JASJOS010000005.1"/>
</dbReference>
<dbReference type="Pfam" id="PF01433">
    <property type="entry name" value="Peptidase_M1"/>
    <property type="match status" value="1"/>
</dbReference>
<dbReference type="GO" id="GO:0008237">
    <property type="term" value="F:metallopeptidase activity"/>
    <property type="evidence" value="ECO:0007669"/>
    <property type="project" value="InterPro"/>
</dbReference>
<dbReference type="PANTHER" id="PTHR45726:SF3">
    <property type="entry name" value="LEUKOTRIENE A-4 HYDROLASE"/>
    <property type="match status" value="1"/>
</dbReference>
<keyword evidence="2" id="KW-0862">Zinc</keyword>
<gene>
    <name evidence="5" type="ORF">QNI16_12670</name>
</gene>
<keyword evidence="5" id="KW-0378">Hydrolase</keyword>
<feature type="binding site" evidence="2">
    <location>
        <position position="357"/>
    </location>
    <ligand>
        <name>Zn(2+)</name>
        <dbReference type="ChEBI" id="CHEBI:29105"/>
        <note>catalytic</note>
    </ligand>
</feature>
<evidence type="ECO:0000313" key="6">
    <source>
        <dbReference type="Proteomes" id="UP001241110"/>
    </source>
</evidence>
<feature type="active site" description="Proton donor" evidence="1">
    <location>
        <position position="434"/>
    </location>
</feature>
<dbReference type="EC" id="3.4.11.-" evidence="5"/>
<feature type="domain" description="Peptidase M1 membrane alanine aminopeptidase" evidence="4">
    <location>
        <begin position="290"/>
        <end position="494"/>
    </location>
</feature>
<dbReference type="SUPFAM" id="SSF63737">
    <property type="entry name" value="Leukotriene A4 hydrolase N-terminal domain"/>
    <property type="match status" value="1"/>
</dbReference>
<feature type="binding site" evidence="2">
    <location>
        <position position="380"/>
    </location>
    <ligand>
        <name>Zn(2+)</name>
        <dbReference type="ChEBI" id="CHEBI:29105"/>
        <note>catalytic</note>
    </ligand>
</feature>
<dbReference type="InterPro" id="IPR034015">
    <property type="entry name" value="M1_LTA4H"/>
</dbReference>
<accession>A0AAE3QRG7</accession>
<dbReference type="SUPFAM" id="SSF55486">
    <property type="entry name" value="Metalloproteases ('zincins'), catalytic domain"/>
    <property type="match status" value="1"/>
</dbReference>
<name>A0AAE3QRG7_9BACT</name>
<keyword evidence="5" id="KW-0031">Aminopeptidase</keyword>
<dbReference type="EMBL" id="JASJOS010000005">
    <property type="protein sequence ID" value="MDJ1481343.1"/>
    <property type="molecule type" value="Genomic_DNA"/>
</dbReference>
<dbReference type="InterPro" id="IPR014782">
    <property type="entry name" value="Peptidase_M1_dom"/>
</dbReference>
<evidence type="ECO:0000256" key="3">
    <source>
        <dbReference type="SAM" id="MobiDB-lite"/>
    </source>
</evidence>